<reference evidence="1 2" key="1">
    <citation type="submission" date="2023-10" db="EMBL/GenBank/DDBJ databases">
        <authorList>
            <person name="Robby Concha-Eloko"/>
            <person name="Pilar Barberan- Martinez"/>
            <person name="Rafael Sanjuan"/>
            <person name="Pilar Domingo-Calap"/>
        </authorList>
    </citation>
    <scope>NUCLEOTIDE SEQUENCE [LARGE SCALE GENOMIC DNA]</scope>
</reference>
<evidence type="ECO:0000313" key="1">
    <source>
        <dbReference type="EMBL" id="CAK6596714.1"/>
    </source>
</evidence>
<dbReference type="Pfam" id="PF11247">
    <property type="entry name" value="Phage_T7_55"/>
    <property type="match status" value="1"/>
</dbReference>
<dbReference type="Proteomes" id="UP001497510">
    <property type="component" value="Chromosome"/>
</dbReference>
<evidence type="ECO:0000313" key="2">
    <source>
        <dbReference type="Proteomes" id="UP001497510"/>
    </source>
</evidence>
<dbReference type="InterPro" id="IPR022611">
    <property type="entry name" value="Phage_T7_5.5"/>
</dbReference>
<organism evidence="1 2">
    <name type="scientific">Klebsiella phage vB_Kpn_K12P1.1</name>
    <dbReference type="NCBI Taxonomy" id="3071627"/>
    <lineage>
        <taxon>Viruses</taxon>
        <taxon>Duplodnaviria</taxon>
        <taxon>Heunggongvirae</taxon>
        <taxon>Uroviricota</taxon>
        <taxon>Caudoviricetes</taxon>
        <taxon>Autographivirales</taxon>
        <taxon>Autotranscriptaviridae</taxon>
        <taxon>Studiervirinae</taxon>
        <taxon>Apdecimavirus</taxon>
        <taxon>Apdecimavirus K12P11</taxon>
    </lineage>
</organism>
<gene>
    <name evidence="1" type="ORF">K12P11_LOCUS30</name>
</gene>
<dbReference type="EMBL" id="OY978816">
    <property type="protein sequence ID" value="CAK6596714.1"/>
    <property type="molecule type" value="Genomic_DNA"/>
</dbReference>
<proteinExistence type="predicted"/>
<protein>
    <submittedName>
        <fullName evidence="1">Gp5.5-like host HNS inhibition</fullName>
    </submittedName>
</protein>
<sequence>MAITKKFKVSFEVKAVITNEMEGHMAENMVRIAKAIQAGEKVSFQEREFLVQCLTRGPDGGAAFALRTSLRERVREEFQEEGLKVSPATVEVIK</sequence>
<keyword evidence="2" id="KW-1185">Reference proteome</keyword>
<name>A0AAV1MF39_9CAUD</name>
<accession>A0AAV1MF39</accession>